<gene>
    <name evidence="2" type="ORF">NCTC12961_04350</name>
</gene>
<organism evidence="2 3">
    <name type="scientific">Serratia plymuthica</name>
    <dbReference type="NCBI Taxonomy" id="82996"/>
    <lineage>
        <taxon>Bacteria</taxon>
        <taxon>Pseudomonadati</taxon>
        <taxon>Pseudomonadota</taxon>
        <taxon>Gammaproteobacteria</taxon>
        <taxon>Enterobacterales</taxon>
        <taxon>Yersiniaceae</taxon>
        <taxon>Serratia</taxon>
    </lineage>
</organism>
<dbReference type="PANTHER" id="PTHR33490">
    <property type="entry name" value="BLR5614 PROTEIN-RELATED"/>
    <property type="match status" value="1"/>
</dbReference>
<protein>
    <submittedName>
        <fullName evidence="2">Uncharacterized protein conserved in bacteria</fullName>
    </submittedName>
</protein>
<sequence>MTPELESYLSSIPDEAQRSAEFLVAINQQLQQHIGYTIRMEPGVQTPEETLTLRSGSCRDSAWLLVQILRNLGLAARFVSGYLIQLTPDVKSLDGPSGPEEDFTDLHAWTEVYLPGAGWIGLDPTSGLFAGEGHIPLACTPELPVPPRSAVRLMSANANLST</sequence>
<dbReference type="SMART" id="SM00460">
    <property type="entry name" value="TGc"/>
    <property type="match status" value="1"/>
</dbReference>
<dbReference type="InterPro" id="IPR038765">
    <property type="entry name" value="Papain-like_cys_pep_sf"/>
</dbReference>
<evidence type="ECO:0000313" key="2">
    <source>
        <dbReference type="EMBL" id="SQI44401.1"/>
    </source>
</evidence>
<accession>A0A2X4V013</accession>
<evidence type="ECO:0000313" key="3">
    <source>
        <dbReference type="Proteomes" id="UP000248897"/>
    </source>
</evidence>
<evidence type="ECO:0000259" key="1">
    <source>
        <dbReference type="SMART" id="SM00460"/>
    </source>
</evidence>
<dbReference type="SUPFAM" id="SSF54001">
    <property type="entry name" value="Cysteine proteinases"/>
    <property type="match status" value="1"/>
</dbReference>
<reference evidence="2 3" key="1">
    <citation type="submission" date="2018-06" db="EMBL/GenBank/DDBJ databases">
        <authorList>
            <consortium name="Pathogen Informatics"/>
            <person name="Doyle S."/>
        </authorList>
    </citation>
    <scope>NUCLEOTIDE SEQUENCE [LARGE SCALE GENOMIC DNA]</scope>
    <source>
        <strain evidence="2 3">NCTC12961</strain>
    </source>
</reference>
<dbReference type="Pfam" id="PF01841">
    <property type="entry name" value="Transglut_core"/>
    <property type="match status" value="1"/>
</dbReference>
<dbReference type="PANTHER" id="PTHR33490:SF1">
    <property type="entry name" value="SLL1233 PROTEIN"/>
    <property type="match status" value="1"/>
</dbReference>
<dbReference type="EMBL" id="LS483469">
    <property type="protein sequence ID" value="SQI44401.1"/>
    <property type="molecule type" value="Genomic_DNA"/>
</dbReference>
<dbReference type="Proteomes" id="UP000248897">
    <property type="component" value="Chromosome 1"/>
</dbReference>
<dbReference type="AlphaFoldDB" id="A0A2X4V013"/>
<dbReference type="InterPro" id="IPR002931">
    <property type="entry name" value="Transglutaminase-like"/>
</dbReference>
<name>A0A2X4V013_SERPL</name>
<feature type="domain" description="Transglutaminase-like" evidence="1">
    <location>
        <begin position="50"/>
        <end position="126"/>
    </location>
</feature>
<dbReference type="Gene3D" id="3.10.620.30">
    <property type="match status" value="1"/>
</dbReference>
<proteinExistence type="predicted"/>